<dbReference type="Proteomes" id="UP000886653">
    <property type="component" value="Unassembled WGS sequence"/>
</dbReference>
<reference evidence="2" key="1">
    <citation type="submission" date="2013-11" db="EMBL/GenBank/DDBJ databases">
        <title>Genome sequence of the fusiform rust pathogen reveals effectors for host alternation and coevolution with pine.</title>
        <authorList>
            <consortium name="DOE Joint Genome Institute"/>
            <person name="Smith K."/>
            <person name="Pendleton A."/>
            <person name="Kubisiak T."/>
            <person name="Anderson C."/>
            <person name="Salamov A."/>
            <person name="Aerts A."/>
            <person name="Riley R."/>
            <person name="Clum A."/>
            <person name="Lindquist E."/>
            <person name="Ence D."/>
            <person name="Campbell M."/>
            <person name="Kronenberg Z."/>
            <person name="Feau N."/>
            <person name="Dhillon B."/>
            <person name="Hamelin R."/>
            <person name="Burleigh J."/>
            <person name="Smith J."/>
            <person name="Yandell M."/>
            <person name="Nelson C."/>
            <person name="Grigoriev I."/>
            <person name="Davis J."/>
        </authorList>
    </citation>
    <scope>NUCLEOTIDE SEQUENCE</scope>
    <source>
        <strain evidence="2">G11</strain>
    </source>
</reference>
<keyword evidence="3" id="KW-1185">Reference proteome</keyword>
<comment type="caution">
    <text evidence="2">The sequence shown here is derived from an EMBL/GenBank/DDBJ whole genome shotgun (WGS) entry which is preliminary data.</text>
</comment>
<feature type="compositionally biased region" description="Polar residues" evidence="1">
    <location>
        <begin position="111"/>
        <end position="124"/>
    </location>
</feature>
<evidence type="ECO:0000256" key="1">
    <source>
        <dbReference type="SAM" id="MobiDB-lite"/>
    </source>
</evidence>
<evidence type="ECO:0000313" key="3">
    <source>
        <dbReference type="Proteomes" id="UP000886653"/>
    </source>
</evidence>
<proteinExistence type="predicted"/>
<name>A0A9P6NG04_9BASI</name>
<dbReference type="EMBL" id="MU167331">
    <property type="protein sequence ID" value="KAG0143000.1"/>
    <property type="molecule type" value="Genomic_DNA"/>
</dbReference>
<protein>
    <submittedName>
        <fullName evidence="2">Uncharacterized protein</fullName>
    </submittedName>
</protein>
<accession>A0A9P6NG04</accession>
<dbReference type="AlphaFoldDB" id="A0A9P6NG04"/>
<feature type="region of interest" description="Disordered" evidence="1">
    <location>
        <begin position="63"/>
        <end position="86"/>
    </location>
</feature>
<feature type="compositionally biased region" description="Polar residues" evidence="1">
    <location>
        <begin position="69"/>
        <end position="80"/>
    </location>
</feature>
<evidence type="ECO:0000313" key="2">
    <source>
        <dbReference type="EMBL" id="KAG0143000.1"/>
    </source>
</evidence>
<gene>
    <name evidence="2" type="ORF">CROQUDRAFT_135233</name>
</gene>
<feature type="region of interest" description="Disordered" evidence="1">
    <location>
        <begin position="105"/>
        <end position="126"/>
    </location>
</feature>
<organism evidence="2 3">
    <name type="scientific">Cronartium quercuum f. sp. fusiforme G11</name>
    <dbReference type="NCBI Taxonomy" id="708437"/>
    <lineage>
        <taxon>Eukaryota</taxon>
        <taxon>Fungi</taxon>
        <taxon>Dikarya</taxon>
        <taxon>Basidiomycota</taxon>
        <taxon>Pucciniomycotina</taxon>
        <taxon>Pucciniomycetes</taxon>
        <taxon>Pucciniales</taxon>
        <taxon>Coleosporiaceae</taxon>
        <taxon>Cronartium</taxon>
    </lineage>
</organism>
<sequence length="638" mass="72832">MEYNEPSDDTLLGSVAQGFDQKRPSDIKLPLGQYFGVKSPNIFFKYPARLGIYETSDGSGLSQDDKSCFQRTSQQSLDNTHSGHEAHESLNPYCMYTPHRSESFLKGQDKLPSSQHLNEDSSNLGDKKLPIQLKMSQSTLDYISNQPFKKKIDSKSQLANIEKLTRENMEMPEKQPSFKKLKLGSAEKNNLQDNEVNPKTFSAYGSIHTSQEVKDLRTSSKIACNDAELLSRGGKSSKFQFLIGKKRKRVSACSEEVGGYTTLKNKNDLKNQKSELNPDQKTKTITPNHRKINTKLQILGRTKVNKIQKLDSKISNWFSSLTKSMKASEQPDSVKAKYIDRAVKNAQHGVTYKFLGSLIVFEHETSDNINLHDVLKAGFNIVSKLFEGWKTMKLWTWDEKAQIGIRQWSQVPEDSKLFRYLMYIKQPVDIGLPLNEKLMSEWATFRNLSTISKRPMFDTQTLLKKTLDLLNQEKISEKMKEADTVENYATVMKVETFEKHNYKTNMRSKAQNHKNRVDIPEDKFQVLITNGLSFIQAIFNQWEKLDFQNRGSTDVIPTQRGEKKKWGYQWLDGAMLLQGLVTHQSHSEIPYTCLQALLKTWHALAMGAISSHGKALGFELPPFPGGAMKSWFLEYKSS</sequence>